<evidence type="ECO:0000256" key="4">
    <source>
        <dbReference type="ARBA" id="ARBA00014657"/>
    </source>
</evidence>
<dbReference type="InterPro" id="IPR014030">
    <property type="entry name" value="Ketoacyl_synth_N"/>
</dbReference>
<evidence type="ECO:0000256" key="12">
    <source>
        <dbReference type="PIRSR" id="PIRSR000447-1"/>
    </source>
</evidence>
<keyword evidence="14" id="KW-0812">Transmembrane</keyword>
<dbReference type="EMBL" id="PNIL01000043">
    <property type="protein sequence ID" value="PMP67525.1"/>
    <property type="molecule type" value="Genomic_DNA"/>
</dbReference>
<gene>
    <name evidence="16" type="primary">fabF</name>
    <name evidence="16" type="ORF">C0189_03000</name>
</gene>
<dbReference type="Pfam" id="PF02801">
    <property type="entry name" value="Ketoacyl-synt_C"/>
    <property type="match status" value="1"/>
</dbReference>
<dbReference type="AlphaFoldDB" id="A0A2J6WEJ4"/>
<dbReference type="InterPro" id="IPR000794">
    <property type="entry name" value="Beta-ketoacyl_synthase"/>
</dbReference>
<keyword evidence="5 11" id="KW-0444">Lipid biosynthesis</keyword>
<comment type="similarity">
    <text evidence="2 11 13">Belongs to the thiolase-like superfamily. Beta-ketoacyl-ACP synthases family.</text>
</comment>
<feature type="active site" description="For beta-ketoacyl synthase activity" evidence="12">
    <location>
        <position position="164"/>
    </location>
</feature>
<dbReference type="SMART" id="SM00825">
    <property type="entry name" value="PKS_KS"/>
    <property type="match status" value="1"/>
</dbReference>
<comment type="caution">
    <text evidence="16">The sequence shown here is derived from an EMBL/GenBank/DDBJ whole genome shotgun (WGS) entry which is preliminary data.</text>
</comment>
<dbReference type="InterPro" id="IPR020841">
    <property type="entry name" value="PKS_Beta-ketoAc_synthase_dom"/>
</dbReference>
<keyword evidence="9 11" id="KW-0275">Fatty acid biosynthesis</keyword>
<dbReference type="CDD" id="cd00834">
    <property type="entry name" value="KAS_I_II"/>
    <property type="match status" value="1"/>
</dbReference>
<evidence type="ECO:0000256" key="3">
    <source>
        <dbReference type="ARBA" id="ARBA00012356"/>
    </source>
</evidence>
<dbReference type="GO" id="GO:0030497">
    <property type="term" value="P:fatty acid elongation"/>
    <property type="evidence" value="ECO:0007669"/>
    <property type="project" value="UniProtKB-ARBA"/>
</dbReference>
<keyword evidence="6 11" id="KW-0808">Transferase</keyword>
<dbReference type="PIRSF" id="PIRSF000447">
    <property type="entry name" value="KAS_II"/>
    <property type="match status" value="1"/>
</dbReference>
<keyword evidence="7" id="KW-0276">Fatty acid metabolism</keyword>
<feature type="domain" description="Ketosynthase family 3 (KS3)" evidence="15">
    <location>
        <begin position="3"/>
        <end position="411"/>
    </location>
</feature>
<evidence type="ECO:0000313" key="16">
    <source>
        <dbReference type="EMBL" id="PMP67525.1"/>
    </source>
</evidence>
<evidence type="ECO:0000256" key="14">
    <source>
        <dbReference type="SAM" id="Phobius"/>
    </source>
</evidence>
<dbReference type="GO" id="GO:0004315">
    <property type="term" value="F:3-oxoacyl-[acyl-carrier-protein] synthase activity"/>
    <property type="evidence" value="ECO:0007669"/>
    <property type="project" value="UniProtKB-UniRule"/>
</dbReference>
<dbReference type="InterPro" id="IPR017568">
    <property type="entry name" value="3-oxoacyl-ACP_synth-2"/>
</dbReference>
<dbReference type="FunFam" id="3.40.47.10:FF:000018">
    <property type="entry name" value="3-oxoacyl-[acyl-carrier-protein] synthase 2"/>
    <property type="match status" value="1"/>
</dbReference>
<evidence type="ECO:0000256" key="5">
    <source>
        <dbReference type="ARBA" id="ARBA00022516"/>
    </source>
</evidence>
<dbReference type="PANTHER" id="PTHR11712">
    <property type="entry name" value="POLYKETIDE SYNTHASE-RELATED"/>
    <property type="match status" value="1"/>
</dbReference>
<evidence type="ECO:0000256" key="13">
    <source>
        <dbReference type="RuleBase" id="RU003694"/>
    </source>
</evidence>
<dbReference type="Pfam" id="PF00109">
    <property type="entry name" value="ketoacyl-synt"/>
    <property type="match status" value="1"/>
</dbReference>
<evidence type="ECO:0000259" key="15">
    <source>
        <dbReference type="PROSITE" id="PS52004"/>
    </source>
</evidence>
<dbReference type="PANTHER" id="PTHR11712:SF336">
    <property type="entry name" value="3-OXOACYL-[ACYL-CARRIER-PROTEIN] SYNTHASE, MITOCHONDRIAL"/>
    <property type="match status" value="1"/>
</dbReference>
<comment type="catalytic activity">
    <reaction evidence="11">
        <text>(9Z)-hexadecenoyl-[ACP] + malonyl-[ACP] + H(+) = 3-oxo-(11Z)-octadecenoyl-[ACP] + holo-[ACP] + CO2</text>
        <dbReference type="Rhea" id="RHEA:55040"/>
        <dbReference type="Rhea" id="RHEA-COMP:9623"/>
        <dbReference type="Rhea" id="RHEA-COMP:9685"/>
        <dbReference type="Rhea" id="RHEA-COMP:10800"/>
        <dbReference type="Rhea" id="RHEA-COMP:14074"/>
        <dbReference type="ChEBI" id="CHEBI:15378"/>
        <dbReference type="ChEBI" id="CHEBI:16526"/>
        <dbReference type="ChEBI" id="CHEBI:64479"/>
        <dbReference type="ChEBI" id="CHEBI:78449"/>
        <dbReference type="ChEBI" id="CHEBI:83989"/>
        <dbReference type="ChEBI" id="CHEBI:138538"/>
        <dbReference type="EC" id="2.3.1.179"/>
    </reaction>
</comment>
<dbReference type="Gene3D" id="3.40.47.10">
    <property type="match status" value="1"/>
</dbReference>
<organism evidence="16 17">
    <name type="scientific">Caldisericum exile</name>
    <dbReference type="NCBI Taxonomy" id="693075"/>
    <lineage>
        <taxon>Bacteria</taxon>
        <taxon>Pseudomonadati</taxon>
        <taxon>Caldisericota/Cryosericota group</taxon>
        <taxon>Caldisericota</taxon>
        <taxon>Caldisericia</taxon>
        <taxon>Caldisericales</taxon>
        <taxon>Caldisericaceae</taxon>
        <taxon>Caldisericum</taxon>
    </lineage>
</organism>
<keyword evidence="14" id="KW-0472">Membrane</keyword>
<dbReference type="SUPFAM" id="SSF53901">
    <property type="entry name" value="Thiolase-like"/>
    <property type="match status" value="2"/>
</dbReference>
<dbReference type="NCBIfam" id="NF005589">
    <property type="entry name" value="PRK07314.1"/>
    <property type="match status" value="1"/>
</dbReference>
<dbReference type="UniPathway" id="UPA00094"/>
<sequence>MEKERVVITGLGVVSSIGIGINAFLEGLLSQKSGVSKISSFDASQISVQIGGEIKDFNPENYLDKKEVPRLDRVQHFAFAAAKEAIEDAGIDTNAIDPERVGVYITSGVGGIISLEQQILVNKEKGPSRVSPFLITQMIIDAIPAYVALKYGFKGETNASVAACASSAKTIGQAMLAIERGDLDIVVTGGAEAPFTPTAVAAFASMRALSKRNDDPEHASRPFDKERDGFVMGEGAGILILESLSHAKKRGAKIYAELAGYGTTNDAYHVTAPDPSAKEVIRAMELAMKKAGVNKEDVNYINAHGTSTPLNDKNETFAIKQVFQDLAYKIPVSSTKSQTGHLLGAAAALESVATVLSIQKGVIFPTINYEVPDPECDLDYVPNKPREANIKVALKNSFGFGGHNVVLVFKKFEG</sequence>
<protein>
    <recommendedName>
        <fullName evidence="4 11">3-oxoacyl-[acyl-carrier-protein] synthase 2</fullName>
        <ecNumber evidence="3 11">2.3.1.179</ecNumber>
    </recommendedName>
</protein>
<dbReference type="GO" id="GO:0005829">
    <property type="term" value="C:cytosol"/>
    <property type="evidence" value="ECO:0007669"/>
    <property type="project" value="TreeGrafter"/>
</dbReference>
<feature type="transmembrane region" description="Helical" evidence="14">
    <location>
        <begin position="6"/>
        <end position="29"/>
    </location>
</feature>
<evidence type="ECO:0000256" key="10">
    <source>
        <dbReference type="ARBA" id="ARBA00023315"/>
    </source>
</evidence>
<dbReference type="EC" id="2.3.1.179" evidence="3 11"/>
<comment type="pathway">
    <text evidence="1 11">Lipid metabolism; fatty acid biosynthesis.</text>
</comment>
<comment type="catalytic activity">
    <reaction evidence="11">
        <text>a fatty acyl-[ACP] + malonyl-[ACP] + H(+) = a 3-oxoacyl-[ACP] + holo-[ACP] + CO2</text>
        <dbReference type="Rhea" id="RHEA:22836"/>
        <dbReference type="Rhea" id="RHEA-COMP:9623"/>
        <dbReference type="Rhea" id="RHEA-COMP:9685"/>
        <dbReference type="Rhea" id="RHEA-COMP:9916"/>
        <dbReference type="Rhea" id="RHEA-COMP:14125"/>
        <dbReference type="ChEBI" id="CHEBI:15378"/>
        <dbReference type="ChEBI" id="CHEBI:16526"/>
        <dbReference type="ChEBI" id="CHEBI:64479"/>
        <dbReference type="ChEBI" id="CHEBI:78449"/>
        <dbReference type="ChEBI" id="CHEBI:78776"/>
        <dbReference type="ChEBI" id="CHEBI:138651"/>
    </reaction>
</comment>
<dbReference type="FunFam" id="3.40.47.10:FF:000029">
    <property type="entry name" value="3-oxoacyl-[acyl-carrier-protein] synthase 1"/>
    <property type="match status" value="1"/>
</dbReference>
<comment type="function">
    <text evidence="11">Involved in the type II fatty acid elongation cycle. Catalyzes the elongation of a wide range of acyl-ACP by the addition of two carbons from malonyl-ACP to an acyl acceptor. Can efficiently catalyze the conversion of palmitoleoyl-ACP (cis-hexadec-9-enoyl-ACP) to cis-vaccenoyl-ACP (cis-octadec-11-enoyl-ACP), an essential step in the thermal regulation of fatty acid composition.</text>
</comment>
<dbReference type="NCBIfam" id="TIGR03150">
    <property type="entry name" value="fabF"/>
    <property type="match status" value="1"/>
</dbReference>
<proteinExistence type="inferred from homology"/>
<accession>A0A2J6WEJ4</accession>
<evidence type="ECO:0000256" key="9">
    <source>
        <dbReference type="ARBA" id="ARBA00023160"/>
    </source>
</evidence>
<dbReference type="InterPro" id="IPR014031">
    <property type="entry name" value="Ketoacyl_synth_C"/>
</dbReference>
<dbReference type="PROSITE" id="PS52004">
    <property type="entry name" value="KS3_2"/>
    <property type="match status" value="1"/>
</dbReference>
<keyword evidence="8" id="KW-0443">Lipid metabolism</keyword>
<name>A0A2J6WEJ4_9BACT</name>
<evidence type="ECO:0000256" key="6">
    <source>
        <dbReference type="ARBA" id="ARBA00022679"/>
    </source>
</evidence>
<evidence type="ECO:0000256" key="7">
    <source>
        <dbReference type="ARBA" id="ARBA00022832"/>
    </source>
</evidence>
<keyword evidence="10 11" id="KW-0012">Acyltransferase</keyword>
<evidence type="ECO:0000256" key="8">
    <source>
        <dbReference type="ARBA" id="ARBA00023098"/>
    </source>
</evidence>
<evidence type="ECO:0000256" key="1">
    <source>
        <dbReference type="ARBA" id="ARBA00005194"/>
    </source>
</evidence>
<evidence type="ECO:0000256" key="2">
    <source>
        <dbReference type="ARBA" id="ARBA00008467"/>
    </source>
</evidence>
<dbReference type="Proteomes" id="UP000237040">
    <property type="component" value="Unassembled WGS sequence"/>
</dbReference>
<dbReference type="InterPro" id="IPR016039">
    <property type="entry name" value="Thiolase-like"/>
</dbReference>
<keyword evidence="14" id="KW-1133">Transmembrane helix</keyword>
<evidence type="ECO:0000313" key="17">
    <source>
        <dbReference type="Proteomes" id="UP000237040"/>
    </source>
</evidence>
<evidence type="ECO:0000256" key="11">
    <source>
        <dbReference type="PIRNR" id="PIRNR000447"/>
    </source>
</evidence>
<reference evidence="16 17" key="1">
    <citation type="submission" date="2018-01" db="EMBL/GenBank/DDBJ databases">
        <title>Metagenomic assembled genomes from two thermal pools in the Uzon Caldera, Kamchatka, Russia.</title>
        <authorList>
            <person name="Wilkins L."/>
            <person name="Ettinger C."/>
        </authorList>
    </citation>
    <scope>NUCLEOTIDE SEQUENCE [LARGE SCALE GENOMIC DNA]</scope>
    <source>
        <strain evidence="16">ZAV-07</strain>
    </source>
</reference>